<feature type="compositionally biased region" description="Low complexity" evidence="1">
    <location>
        <begin position="231"/>
        <end position="241"/>
    </location>
</feature>
<evidence type="ECO:0000313" key="3">
    <source>
        <dbReference type="Proteomes" id="UP000093000"/>
    </source>
</evidence>
<dbReference type="OrthoDB" id="2359117at2759"/>
<organism evidence="2 3">
    <name type="scientific">Choanephora cucurbitarum</name>
    <dbReference type="NCBI Taxonomy" id="101091"/>
    <lineage>
        <taxon>Eukaryota</taxon>
        <taxon>Fungi</taxon>
        <taxon>Fungi incertae sedis</taxon>
        <taxon>Mucoromycota</taxon>
        <taxon>Mucoromycotina</taxon>
        <taxon>Mucoromycetes</taxon>
        <taxon>Mucorales</taxon>
        <taxon>Mucorineae</taxon>
        <taxon>Choanephoraceae</taxon>
        <taxon>Choanephoroideae</taxon>
        <taxon>Choanephora</taxon>
    </lineage>
</organism>
<feature type="region of interest" description="Disordered" evidence="1">
    <location>
        <begin position="196"/>
        <end position="241"/>
    </location>
</feature>
<comment type="caution">
    <text evidence="2">The sequence shown here is derived from an EMBL/GenBank/DDBJ whole genome shotgun (WGS) entry which is preliminary data.</text>
</comment>
<evidence type="ECO:0000313" key="2">
    <source>
        <dbReference type="EMBL" id="OBZ84890.1"/>
    </source>
</evidence>
<evidence type="ECO:0000256" key="1">
    <source>
        <dbReference type="SAM" id="MobiDB-lite"/>
    </source>
</evidence>
<dbReference type="Proteomes" id="UP000093000">
    <property type="component" value="Unassembled WGS sequence"/>
</dbReference>
<dbReference type="EMBL" id="LUGH01000458">
    <property type="protein sequence ID" value="OBZ84890.1"/>
    <property type="molecule type" value="Genomic_DNA"/>
</dbReference>
<sequence>MDMPYHILPAHPNQEGIMPSPKMRQQRDDVNQLLVSLRARLGFAQFKMNQGWESSTLLDVEQLWRQKQQKFISDLPKPRFTQRDIIDKKVVMPSSGTKHQSKKAKLMRTYSFPAEKRKTIRQHYPSHSQPIYLMSNSLQPPTHTPLPPTSMPPVSPDTSSSLSSAMEEEDHFQCPSPPMRLRNSLDYLSYAIAMTEQQQPSSQPLPDVSEVEPHLTEEEEDYTILDKETDASPPSSPVTSAAKAIMMFVNNNQPPPSDSHTQH</sequence>
<proteinExistence type="predicted"/>
<feature type="region of interest" description="Disordered" evidence="1">
    <location>
        <begin position="136"/>
        <end position="162"/>
    </location>
</feature>
<gene>
    <name evidence="2" type="ORF">A0J61_07064</name>
</gene>
<accession>A0A1C7N6Z0</accession>
<feature type="compositionally biased region" description="Pro residues" evidence="1">
    <location>
        <begin position="142"/>
        <end position="155"/>
    </location>
</feature>
<dbReference type="AlphaFoldDB" id="A0A1C7N6Z0"/>
<keyword evidence="3" id="KW-1185">Reference proteome</keyword>
<name>A0A1C7N6Z0_9FUNG</name>
<dbReference type="InParanoid" id="A0A1C7N6Z0"/>
<protein>
    <submittedName>
        <fullName evidence="2">Uncharacterized protein</fullName>
    </submittedName>
</protein>
<reference evidence="2 3" key="1">
    <citation type="submission" date="2016-03" db="EMBL/GenBank/DDBJ databases">
        <title>Choanephora cucurbitarum.</title>
        <authorList>
            <person name="Min B."/>
            <person name="Park H."/>
            <person name="Park J.-H."/>
            <person name="Shin H.-D."/>
            <person name="Choi I.-G."/>
        </authorList>
    </citation>
    <scope>NUCLEOTIDE SEQUENCE [LARGE SCALE GENOMIC DNA]</scope>
    <source>
        <strain evidence="2 3">KUS-F28377</strain>
    </source>
</reference>